<dbReference type="RefSeq" id="WP_093618447.1">
    <property type="nucleotide sequence ID" value="NZ_FNFF01000039.1"/>
</dbReference>
<reference evidence="1 2" key="1">
    <citation type="submission" date="2016-10" db="EMBL/GenBank/DDBJ databases">
        <authorList>
            <person name="de Groot N.N."/>
        </authorList>
    </citation>
    <scope>NUCLEOTIDE SEQUENCE [LARGE SCALE GENOMIC DNA]</scope>
    <source>
        <strain evidence="1 2">CGMCC 4.5727</strain>
    </source>
</reference>
<name>A0A1G9K0X0_9ACTN</name>
<organism evidence="1 2">
    <name type="scientific">Streptomyces indicus</name>
    <dbReference type="NCBI Taxonomy" id="417292"/>
    <lineage>
        <taxon>Bacteria</taxon>
        <taxon>Bacillati</taxon>
        <taxon>Actinomycetota</taxon>
        <taxon>Actinomycetes</taxon>
        <taxon>Kitasatosporales</taxon>
        <taxon>Streptomycetaceae</taxon>
        <taxon>Streptomyces</taxon>
    </lineage>
</organism>
<evidence type="ECO:0000313" key="1">
    <source>
        <dbReference type="EMBL" id="SDL42793.1"/>
    </source>
</evidence>
<accession>A0A1G9K0X0</accession>
<gene>
    <name evidence="1" type="ORF">SAMN05421806_1395</name>
</gene>
<sequence>MDIDGPPGFADYPMVHDARGVAQVKRSGSGAVVKSANGYGLEGRMNNLDGYGNTRYASPTVKYRPPVGTRYTGGGVLQVDWKDDGAGLRSYSFSASPAV</sequence>
<dbReference type="OrthoDB" id="4301132at2"/>
<keyword evidence="2" id="KW-1185">Reference proteome</keyword>
<evidence type="ECO:0000313" key="2">
    <source>
        <dbReference type="Proteomes" id="UP000199155"/>
    </source>
</evidence>
<protein>
    <submittedName>
        <fullName evidence="1">Uncharacterized protein</fullName>
    </submittedName>
</protein>
<dbReference type="Proteomes" id="UP000199155">
    <property type="component" value="Unassembled WGS sequence"/>
</dbReference>
<dbReference type="EMBL" id="FNFF01000039">
    <property type="protein sequence ID" value="SDL42793.1"/>
    <property type="molecule type" value="Genomic_DNA"/>
</dbReference>
<dbReference type="AlphaFoldDB" id="A0A1G9K0X0"/>
<proteinExistence type="predicted"/>